<sequence length="97" mass="10305">MRKYLVPAFIALLAVAPAASFAATTAPTAAATTSAEQTMAGKVKFFNLEARSVELEDGSFYYLPPGFKAPDVKVGQQVTIHWKKNGSARDVTAIDIG</sequence>
<proteinExistence type="predicted"/>
<dbReference type="EMBL" id="FXWK01000001">
    <property type="protein sequence ID" value="SMQ66261.1"/>
    <property type="molecule type" value="Genomic_DNA"/>
</dbReference>
<feature type="chain" id="PRO_5013187324" description="DUF1344 domain-containing protein" evidence="1">
    <location>
        <begin position="23"/>
        <end position="97"/>
    </location>
</feature>
<organism evidence="2 3">
    <name type="scientific">Devosia lucknowensis</name>
    <dbReference type="NCBI Taxonomy" id="1096929"/>
    <lineage>
        <taxon>Bacteria</taxon>
        <taxon>Pseudomonadati</taxon>
        <taxon>Pseudomonadota</taxon>
        <taxon>Alphaproteobacteria</taxon>
        <taxon>Hyphomicrobiales</taxon>
        <taxon>Devosiaceae</taxon>
        <taxon>Devosia</taxon>
    </lineage>
</organism>
<name>A0A1Y6EYD5_9HYPH</name>
<keyword evidence="1" id="KW-0732">Signal</keyword>
<dbReference type="Proteomes" id="UP000194474">
    <property type="component" value="Unassembled WGS sequence"/>
</dbReference>
<reference evidence="3" key="1">
    <citation type="submission" date="2017-04" db="EMBL/GenBank/DDBJ databases">
        <authorList>
            <person name="Varghese N."/>
            <person name="Submissions S."/>
        </authorList>
    </citation>
    <scope>NUCLEOTIDE SEQUENCE [LARGE SCALE GENOMIC DNA]</scope>
</reference>
<keyword evidence="3" id="KW-1185">Reference proteome</keyword>
<evidence type="ECO:0000313" key="3">
    <source>
        <dbReference type="Proteomes" id="UP000194474"/>
    </source>
</evidence>
<protein>
    <recommendedName>
        <fullName evidence="4">DUF1344 domain-containing protein</fullName>
    </recommendedName>
</protein>
<evidence type="ECO:0000313" key="2">
    <source>
        <dbReference type="EMBL" id="SMQ66261.1"/>
    </source>
</evidence>
<accession>A0A1Y6EYD5</accession>
<gene>
    <name evidence="2" type="ORF">SAMN06295905_1436</name>
</gene>
<evidence type="ECO:0008006" key="4">
    <source>
        <dbReference type="Google" id="ProtNLM"/>
    </source>
</evidence>
<dbReference type="RefSeq" id="WP_086469758.1">
    <property type="nucleotide sequence ID" value="NZ_FXWK01000001.1"/>
</dbReference>
<dbReference type="OrthoDB" id="7868674at2"/>
<feature type="signal peptide" evidence="1">
    <location>
        <begin position="1"/>
        <end position="22"/>
    </location>
</feature>
<evidence type="ECO:0000256" key="1">
    <source>
        <dbReference type="SAM" id="SignalP"/>
    </source>
</evidence>
<dbReference type="AlphaFoldDB" id="A0A1Y6EYD5"/>